<dbReference type="RefSeq" id="WP_216323815.1">
    <property type="nucleotide sequence ID" value="NZ_JAHKRT010000004.1"/>
</dbReference>
<reference evidence="5 6" key="1">
    <citation type="submission" date="2021-06" db="EMBL/GenBank/DDBJ databases">
        <title>Sphingomonas sp. XMGL2, whole genome shotgun sequencing project.</title>
        <authorList>
            <person name="Zhao G."/>
            <person name="Shen L."/>
        </authorList>
    </citation>
    <scope>NUCLEOTIDE SEQUENCE [LARGE SCALE GENOMIC DNA]</scope>
    <source>
        <strain evidence="5 6">XMGL2</strain>
    </source>
</reference>
<evidence type="ECO:0000313" key="6">
    <source>
        <dbReference type="Proteomes" id="UP000776276"/>
    </source>
</evidence>
<evidence type="ECO:0000259" key="4">
    <source>
        <dbReference type="Pfam" id="PF05193"/>
    </source>
</evidence>
<dbReference type="Proteomes" id="UP000776276">
    <property type="component" value="Unassembled WGS sequence"/>
</dbReference>
<keyword evidence="2" id="KW-0482">Metalloprotease</keyword>
<dbReference type="PANTHER" id="PTHR11851">
    <property type="entry name" value="METALLOPROTEASE"/>
    <property type="match status" value="1"/>
</dbReference>
<proteinExistence type="inferred from homology"/>
<comment type="similarity">
    <text evidence="1">Belongs to the peptidase M16 family.</text>
</comment>
<keyword evidence="2" id="KW-0378">Hydrolase</keyword>
<keyword evidence="2" id="KW-0645">Protease</keyword>
<dbReference type="InterPro" id="IPR011765">
    <property type="entry name" value="Pept_M16_N"/>
</dbReference>
<gene>
    <name evidence="5" type="ORF">KOF26_09720</name>
</gene>
<dbReference type="PANTHER" id="PTHR11851:SF49">
    <property type="entry name" value="MITOCHONDRIAL-PROCESSING PEPTIDASE SUBUNIT ALPHA"/>
    <property type="match status" value="1"/>
</dbReference>
<evidence type="ECO:0000256" key="2">
    <source>
        <dbReference type="ARBA" id="ARBA00023049"/>
    </source>
</evidence>
<protein>
    <submittedName>
        <fullName evidence="5">Insulinase family protein</fullName>
    </submittedName>
</protein>
<dbReference type="EMBL" id="JAHKRT010000004">
    <property type="protein sequence ID" value="MBU3078144.1"/>
    <property type="molecule type" value="Genomic_DNA"/>
</dbReference>
<name>A0ABS6BLM3_9SPHN</name>
<feature type="domain" description="Peptidase M16 C-terminal" evidence="4">
    <location>
        <begin position="167"/>
        <end position="338"/>
    </location>
</feature>
<comment type="caution">
    <text evidence="5">The sequence shown here is derived from an EMBL/GenBank/DDBJ whole genome shotgun (WGS) entry which is preliminary data.</text>
</comment>
<feature type="domain" description="Peptidase M16 N-terminal" evidence="3">
    <location>
        <begin position="15"/>
        <end position="160"/>
    </location>
</feature>
<keyword evidence="6" id="KW-1185">Reference proteome</keyword>
<accession>A0ABS6BLM3</accession>
<dbReference type="InterPro" id="IPR007863">
    <property type="entry name" value="Peptidase_M16_C"/>
</dbReference>
<evidence type="ECO:0000313" key="5">
    <source>
        <dbReference type="EMBL" id="MBU3078144.1"/>
    </source>
</evidence>
<sequence>MTARLHRLANGLTVAVEPMAGVETLAVGLYADAGARSEPAGLSGLAHLVEHMVFKGAGGRDARGIAEAIEDVGGSINAWTARDHTVFHARLLAGDLALGVDIIADLARAPRFAEDELEREKGVVLAELGEARDTPDDIIFDHLQITAFPGQPLGLPVLGDEASIAAVTTADLRGWTETQYRPEGLVLAAAGKIDEDALLRLAEARFGDLAPGAPERPAPASFTGGGAHQDARRFDQVHLALAWPGVGHTDADQHALSLFAQAAGGGMSSRLFQELREARGLAYSIYSWVQSFAETGLLGVYLAAAKADASRALALARETMAAVADGLTPEELDRARAQSRAGLLMGLESVQGRCDHLARQIQIHGRIVPATETVAQIDAVTLDQARAAGRRALDGGEVLATVGGRLAKAA</sequence>
<organism evidence="5 6">
    <name type="scientific">Sphingomonas quercus</name>
    <dbReference type="NCBI Taxonomy" id="2842451"/>
    <lineage>
        <taxon>Bacteria</taxon>
        <taxon>Pseudomonadati</taxon>
        <taxon>Pseudomonadota</taxon>
        <taxon>Alphaproteobacteria</taxon>
        <taxon>Sphingomonadales</taxon>
        <taxon>Sphingomonadaceae</taxon>
        <taxon>Sphingomonas</taxon>
    </lineage>
</organism>
<dbReference type="Pfam" id="PF00675">
    <property type="entry name" value="Peptidase_M16"/>
    <property type="match status" value="1"/>
</dbReference>
<dbReference type="InterPro" id="IPR050361">
    <property type="entry name" value="MPP/UQCRC_Complex"/>
</dbReference>
<evidence type="ECO:0000256" key="1">
    <source>
        <dbReference type="ARBA" id="ARBA00007261"/>
    </source>
</evidence>
<evidence type="ECO:0000259" key="3">
    <source>
        <dbReference type="Pfam" id="PF00675"/>
    </source>
</evidence>
<dbReference type="Pfam" id="PF05193">
    <property type="entry name" value="Peptidase_M16_C"/>
    <property type="match status" value="1"/>
</dbReference>